<evidence type="ECO:0000256" key="2">
    <source>
        <dbReference type="SAM" id="SignalP"/>
    </source>
</evidence>
<dbReference type="Proteomes" id="UP000694845">
    <property type="component" value="Unplaced"/>
</dbReference>
<accession>A0A8B7Z6P7</accession>
<feature type="signal peptide" evidence="2">
    <location>
        <begin position="1"/>
        <end position="19"/>
    </location>
</feature>
<dbReference type="OrthoDB" id="10360629at2759"/>
<keyword evidence="1 2" id="KW-0732">Signal</keyword>
<dbReference type="PANTHER" id="PTHR33562">
    <property type="entry name" value="ATILLA, ISOFORM B-RELATED-RELATED"/>
    <property type="match status" value="1"/>
</dbReference>
<evidence type="ECO:0000313" key="3">
    <source>
        <dbReference type="Proteomes" id="UP000694845"/>
    </source>
</evidence>
<dbReference type="GeneID" id="110984600"/>
<gene>
    <name evidence="4" type="primary">LOC110984600</name>
</gene>
<evidence type="ECO:0000256" key="1">
    <source>
        <dbReference type="ARBA" id="ARBA00022729"/>
    </source>
</evidence>
<proteinExistence type="predicted"/>
<organism evidence="3 4">
    <name type="scientific">Acanthaster planci</name>
    <name type="common">Crown-of-thorns starfish</name>
    <dbReference type="NCBI Taxonomy" id="133434"/>
    <lineage>
        <taxon>Eukaryota</taxon>
        <taxon>Metazoa</taxon>
        <taxon>Echinodermata</taxon>
        <taxon>Eleutherozoa</taxon>
        <taxon>Asterozoa</taxon>
        <taxon>Asteroidea</taxon>
        <taxon>Valvatacea</taxon>
        <taxon>Valvatida</taxon>
        <taxon>Acanthasteridae</taxon>
        <taxon>Acanthaster</taxon>
    </lineage>
</organism>
<dbReference type="RefSeq" id="XP_022100632.1">
    <property type="nucleotide sequence ID" value="XM_022244940.1"/>
</dbReference>
<dbReference type="InterPro" id="IPR050975">
    <property type="entry name" value="Sleep_regulator"/>
</dbReference>
<evidence type="ECO:0000313" key="4">
    <source>
        <dbReference type="RefSeq" id="XP_022100632.1"/>
    </source>
</evidence>
<dbReference type="AlphaFoldDB" id="A0A8B7Z6P7"/>
<name>A0A8B7Z6P7_ACAPL</name>
<dbReference type="SUPFAM" id="SSF57302">
    <property type="entry name" value="Snake toxin-like"/>
    <property type="match status" value="1"/>
</dbReference>
<reference evidence="4" key="1">
    <citation type="submission" date="2025-08" db="UniProtKB">
        <authorList>
            <consortium name="RefSeq"/>
        </authorList>
    </citation>
    <scope>IDENTIFICATION</scope>
</reference>
<keyword evidence="3" id="KW-1185">Reference proteome</keyword>
<feature type="chain" id="PRO_5034877522" evidence="2">
    <location>
        <begin position="20"/>
        <end position="124"/>
    </location>
</feature>
<protein>
    <submittedName>
        <fullName evidence="4">Ly6/PLAUR domain-containing protein 2-like</fullName>
    </submittedName>
</protein>
<sequence>MKLLLIAGILLASVGSLSAAECYLCSYVPSAMGEECKDPFNSSNNSTETCEGTYCLKVVSKISGEVTSISRSCAEACSAACISLLGIEGCTYCCQGNLCNGAGTINYNLMMIIAMVTAVLKLYA</sequence>
<dbReference type="KEGG" id="aplc:110984600"/>
<dbReference type="OMA" id="CKRCCST"/>
<dbReference type="InterPro" id="IPR045860">
    <property type="entry name" value="Snake_toxin-like_sf"/>
</dbReference>